<name>A0A7J7WVZ8_MYOMY</name>
<dbReference type="Proteomes" id="UP000527355">
    <property type="component" value="Unassembled WGS sequence"/>
</dbReference>
<dbReference type="AlphaFoldDB" id="A0A7J7WVZ8"/>
<evidence type="ECO:0000256" key="1">
    <source>
        <dbReference type="SAM" id="MobiDB-lite"/>
    </source>
</evidence>
<organism evidence="2 3">
    <name type="scientific">Myotis myotis</name>
    <name type="common">Greater mouse-eared bat</name>
    <name type="synonym">Vespertilio myotis</name>
    <dbReference type="NCBI Taxonomy" id="51298"/>
    <lineage>
        <taxon>Eukaryota</taxon>
        <taxon>Metazoa</taxon>
        <taxon>Chordata</taxon>
        <taxon>Craniata</taxon>
        <taxon>Vertebrata</taxon>
        <taxon>Euteleostomi</taxon>
        <taxon>Mammalia</taxon>
        <taxon>Eutheria</taxon>
        <taxon>Laurasiatheria</taxon>
        <taxon>Chiroptera</taxon>
        <taxon>Yangochiroptera</taxon>
        <taxon>Vespertilionidae</taxon>
        <taxon>Myotis</taxon>
    </lineage>
</organism>
<keyword evidence="3" id="KW-1185">Reference proteome</keyword>
<protein>
    <submittedName>
        <fullName evidence="2">Uncharacterized protein</fullName>
    </submittedName>
</protein>
<evidence type="ECO:0000313" key="3">
    <source>
        <dbReference type="Proteomes" id="UP000527355"/>
    </source>
</evidence>
<evidence type="ECO:0000313" key="2">
    <source>
        <dbReference type="EMBL" id="KAF6341541.1"/>
    </source>
</evidence>
<sequence>MAHLLNLTINTESSFFGLSMAHLLNQSSVLSTFLPYLSSIGGSEVPWWSPIRPECGGSQWGGLPKGILFQGFPKVWTESVKTIHPIPTVESDPSREWGAYLGVPVRAPDAGVQPQQVQGSPKVWMESAKKE</sequence>
<gene>
    <name evidence="2" type="ORF">mMyoMyo1_011957</name>
</gene>
<comment type="caution">
    <text evidence="2">The sequence shown here is derived from an EMBL/GenBank/DDBJ whole genome shotgun (WGS) entry which is preliminary data.</text>
</comment>
<feature type="region of interest" description="Disordered" evidence="1">
    <location>
        <begin position="110"/>
        <end position="131"/>
    </location>
</feature>
<dbReference type="EMBL" id="JABWUV010000007">
    <property type="protein sequence ID" value="KAF6341541.1"/>
    <property type="molecule type" value="Genomic_DNA"/>
</dbReference>
<reference evidence="2 3" key="1">
    <citation type="journal article" date="2020" name="Nature">
        <title>Six reference-quality genomes reveal evolution of bat adaptations.</title>
        <authorList>
            <person name="Jebb D."/>
            <person name="Huang Z."/>
            <person name="Pippel M."/>
            <person name="Hughes G.M."/>
            <person name="Lavrichenko K."/>
            <person name="Devanna P."/>
            <person name="Winkler S."/>
            <person name="Jermiin L.S."/>
            <person name="Skirmuntt E.C."/>
            <person name="Katzourakis A."/>
            <person name="Burkitt-Gray L."/>
            <person name="Ray D.A."/>
            <person name="Sullivan K.A.M."/>
            <person name="Roscito J.G."/>
            <person name="Kirilenko B.M."/>
            <person name="Davalos L.M."/>
            <person name="Corthals A.P."/>
            <person name="Power M.L."/>
            <person name="Jones G."/>
            <person name="Ransome R.D."/>
            <person name="Dechmann D.K.N."/>
            <person name="Locatelli A.G."/>
            <person name="Puechmaille S.J."/>
            <person name="Fedrigo O."/>
            <person name="Jarvis E.D."/>
            <person name="Hiller M."/>
            <person name="Vernes S.C."/>
            <person name="Myers E.W."/>
            <person name="Teeling E.C."/>
        </authorList>
    </citation>
    <scope>NUCLEOTIDE SEQUENCE [LARGE SCALE GENOMIC DNA]</scope>
    <source>
        <strain evidence="2">MMyoMyo1</strain>
        <tissue evidence="2">Flight muscle</tissue>
    </source>
</reference>
<accession>A0A7J7WVZ8</accession>
<proteinExistence type="predicted"/>